<dbReference type="InterPro" id="IPR002318">
    <property type="entry name" value="Ala-tRNA-lgiase_IIc"/>
</dbReference>
<accession>A0A4V2ZXE2</accession>
<dbReference type="GO" id="GO:0008270">
    <property type="term" value="F:zinc ion binding"/>
    <property type="evidence" value="ECO:0007669"/>
    <property type="project" value="UniProtKB-UniRule"/>
</dbReference>
<dbReference type="Gene3D" id="6.10.250.550">
    <property type="match status" value="1"/>
</dbReference>
<dbReference type="RefSeq" id="WP_133208891.1">
    <property type="nucleotide sequence ID" value="NZ_SMSE01000001.1"/>
</dbReference>
<keyword evidence="3 12" id="KW-0820">tRNA-binding</keyword>
<feature type="binding site" evidence="12">
    <location>
        <position position="556"/>
    </location>
    <ligand>
        <name>Zn(2+)</name>
        <dbReference type="ChEBI" id="CHEBI:29105"/>
    </ligand>
</feature>
<evidence type="ECO:0000256" key="9">
    <source>
        <dbReference type="ARBA" id="ARBA00022884"/>
    </source>
</evidence>
<keyword evidence="16" id="KW-1185">Reference proteome</keyword>
<dbReference type="Gene3D" id="3.30.980.10">
    <property type="entry name" value="Threonyl-trna Synthetase, Chain A, domain 2"/>
    <property type="match status" value="1"/>
</dbReference>
<dbReference type="InterPro" id="IPR045864">
    <property type="entry name" value="aa-tRNA-synth_II/BPL/LPL"/>
</dbReference>
<evidence type="ECO:0000256" key="13">
    <source>
        <dbReference type="SAM" id="Coils"/>
    </source>
</evidence>
<comment type="domain">
    <text evidence="12">Consists of three domains; the N-terminal catalytic domain, the editing domain and the C-terminal C-Ala domain. The editing domain removes incorrectly charged amino acids, while the C-Ala domain, along with tRNA(Ala), serves as a bridge to cooperatively bring together the editing and aminoacylation centers thus stimulating deacylation of misacylated tRNAs.</text>
</comment>
<feature type="domain" description="Alanyl-transfer RNA synthetases family profile" evidence="14">
    <location>
        <begin position="1"/>
        <end position="699"/>
    </location>
</feature>
<dbReference type="InterPro" id="IPR003156">
    <property type="entry name" value="DHHA1_dom"/>
</dbReference>
<dbReference type="SMART" id="SM00863">
    <property type="entry name" value="tRNA_SAD"/>
    <property type="match status" value="1"/>
</dbReference>
<name>A0A4V2ZXE2_9GAMM</name>
<comment type="catalytic activity">
    <reaction evidence="12">
        <text>tRNA(Ala) + L-alanine + ATP = L-alanyl-tRNA(Ala) + AMP + diphosphate</text>
        <dbReference type="Rhea" id="RHEA:12540"/>
        <dbReference type="Rhea" id="RHEA-COMP:9657"/>
        <dbReference type="Rhea" id="RHEA-COMP:9923"/>
        <dbReference type="ChEBI" id="CHEBI:30616"/>
        <dbReference type="ChEBI" id="CHEBI:33019"/>
        <dbReference type="ChEBI" id="CHEBI:57972"/>
        <dbReference type="ChEBI" id="CHEBI:78442"/>
        <dbReference type="ChEBI" id="CHEBI:78497"/>
        <dbReference type="ChEBI" id="CHEBI:456215"/>
        <dbReference type="EC" id="6.1.1.7"/>
    </reaction>
</comment>
<evidence type="ECO:0000256" key="1">
    <source>
        <dbReference type="ARBA" id="ARBA00004496"/>
    </source>
</evidence>
<evidence type="ECO:0000256" key="5">
    <source>
        <dbReference type="ARBA" id="ARBA00022723"/>
    </source>
</evidence>
<evidence type="ECO:0000313" key="16">
    <source>
        <dbReference type="Proteomes" id="UP000295554"/>
    </source>
</evidence>
<dbReference type="InterPro" id="IPR018162">
    <property type="entry name" value="Ala-tRNA-ligase_IIc_anticod-bd"/>
</dbReference>
<dbReference type="GO" id="GO:0004813">
    <property type="term" value="F:alanine-tRNA ligase activity"/>
    <property type="evidence" value="ECO:0007669"/>
    <property type="project" value="UniProtKB-UniRule"/>
</dbReference>
<dbReference type="PRINTS" id="PR00980">
    <property type="entry name" value="TRNASYNTHALA"/>
</dbReference>
<keyword evidence="9 12" id="KW-0694">RNA-binding</keyword>
<dbReference type="Gene3D" id="3.30.54.20">
    <property type="match status" value="1"/>
</dbReference>
<dbReference type="SUPFAM" id="SSF55186">
    <property type="entry name" value="ThrRS/AlaRS common domain"/>
    <property type="match status" value="1"/>
</dbReference>
<evidence type="ECO:0000256" key="8">
    <source>
        <dbReference type="ARBA" id="ARBA00022840"/>
    </source>
</evidence>
<dbReference type="InterPro" id="IPR023033">
    <property type="entry name" value="Ala_tRNA_ligase_euk/bac"/>
</dbReference>
<evidence type="ECO:0000313" key="15">
    <source>
        <dbReference type="EMBL" id="TDG14725.1"/>
    </source>
</evidence>
<dbReference type="Gene3D" id="3.10.310.40">
    <property type="match status" value="1"/>
</dbReference>
<reference evidence="15 16" key="1">
    <citation type="submission" date="2019-03" db="EMBL/GenBank/DDBJ databases">
        <title>Seongchinamella monodicae gen. nov., sp. nov., a novel member of the Gammaproteobacteria isolated from a tidal mudflat of beach.</title>
        <authorList>
            <person name="Yang H.G."/>
            <person name="Kang J.W."/>
            <person name="Lee S.D."/>
        </authorList>
    </citation>
    <scope>NUCLEOTIDE SEQUENCE [LARGE SCALE GENOMIC DNA]</scope>
    <source>
        <strain evidence="15 16">GH4-78</strain>
    </source>
</reference>
<dbReference type="NCBIfam" id="TIGR00344">
    <property type="entry name" value="alaS"/>
    <property type="match status" value="1"/>
</dbReference>
<dbReference type="FunFam" id="3.30.980.10:FF:000004">
    <property type="entry name" value="Alanine--tRNA ligase, cytoplasmic"/>
    <property type="match status" value="1"/>
</dbReference>
<comment type="similarity">
    <text evidence="2 12">Belongs to the class-II aminoacyl-tRNA synthetase family.</text>
</comment>
<evidence type="ECO:0000256" key="2">
    <source>
        <dbReference type="ARBA" id="ARBA00008226"/>
    </source>
</evidence>
<keyword evidence="4 12" id="KW-0436">Ligase</keyword>
<dbReference type="PANTHER" id="PTHR11777:SF9">
    <property type="entry name" value="ALANINE--TRNA LIGASE, CYTOPLASMIC"/>
    <property type="match status" value="1"/>
</dbReference>
<evidence type="ECO:0000256" key="4">
    <source>
        <dbReference type="ARBA" id="ARBA00022598"/>
    </source>
</evidence>
<keyword evidence="7 12" id="KW-0862">Zinc</keyword>
<keyword evidence="8 12" id="KW-0067">ATP-binding</keyword>
<dbReference type="CDD" id="cd00673">
    <property type="entry name" value="AlaRS_core"/>
    <property type="match status" value="1"/>
</dbReference>
<keyword evidence="10 12" id="KW-0648">Protein biosynthesis</keyword>
<feature type="binding site" evidence="12">
    <location>
        <position position="552"/>
    </location>
    <ligand>
        <name>Zn(2+)</name>
        <dbReference type="ChEBI" id="CHEBI:29105"/>
    </ligand>
</feature>
<dbReference type="Pfam" id="PF02272">
    <property type="entry name" value="DHHA1"/>
    <property type="match status" value="1"/>
</dbReference>
<proteinExistence type="inferred from homology"/>
<dbReference type="Gene3D" id="2.40.30.130">
    <property type="match status" value="1"/>
</dbReference>
<dbReference type="EMBL" id="SMSE01000001">
    <property type="protein sequence ID" value="TDG14725.1"/>
    <property type="molecule type" value="Genomic_DNA"/>
</dbReference>
<dbReference type="FunFam" id="3.10.310.40:FF:000001">
    <property type="entry name" value="Alanine--tRNA ligase"/>
    <property type="match status" value="1"/>
</dbReference>
<dbReference type="FunFam" id="3.30.54.20:FF:000001">
    <property type="entry name" value="Alanine--tRNA ligase"/>
    <property type="match status" value="1"/>
</dbReference>
<dbReference type="Proteomes" id="UP000295554">
    <property type="component" value="Unassembled WGS sequence"/>
</dbReference>
<evidence type="ECO:0000256" key="10">
    <source>
        <dbReference type="ARBA" id="ARBA00022917"/>
    </source>
</evidence>
<evidence type="ECO:0000256" key="7">
    <source>
        <dbReference type="ARBA" id="ARBA00022833"/>
    </source>
</evidence>
<dbReference type="SUPFAM" id="SSF101353">
    <property type="entry name" value="Putative anticodon-binding domain of alanyl-tRNA synthetase (AlaRS)"/>
    <property type="match status" value="1"/>
</dbReference>
<dbReference type="GO" id="GO:0002161">
    <property type="term" value="F:aminoacyl-tRNA deacylase activity"/>
    <property type="evidence" value="ECO:0007669"/>
    <property type="project" value="TreeGrafter"/>
</dbReference>
<dbReference type="HAMAP" id="MF_00036_B">
    <property type="entry name" value="Ala_tRNA_synth_B"/>
    <property type="match status" value="1"/>
</dbReference>
<feature type="coiled-coil region" evidence="13">
    <location>
        <begin position="715"/>
        <end position="749"/>
    </location>
</feature>
<comment type="function">
    <text evidence="12">Catalyzes the attachment of alanine to tRNA(Ala) in a two-step reaction: alanine is first activated by ATP to form Ala-AMP and then transferred to the acceptor end of tRNA(Ala). Also edits incorrectly charged Ser-tRNA(Ala) and Gly-tRNA(Ala) via its editing domain.</text>
</comment>
<dbReference type="PANTHER" id="PTHR11777">
    <property type="entry name" value="ALANYL-TRNA SYNTHETASE"/>
    <property type="match status" value="1"/>
</dbReference>
<dbReference type="SUPFAM" id="SSF50447">
    <property type="entry name" value="Translation proteins"/>
    <property type="match status" value="1"/>
</dbReference>
<keyword evidence="5 12" id="KW-0479">Metal-binding</keyword>
<dbReference type="AlphaFoldDB" id="A0A4V2ZXE2"/>
<dbReference type="PROSITE" id="PS50860">
    <property type="entry name" value="AA_TRNA_LIGASE_II_ALA"/>
    <property type="match status" value="1"/>
</dbReference>
<dbReference type="GO" id="GO:0045892">
    <property type="term" value="P:negative regulation of DNA-templated transcription"/>
    <property type="evidence" value="ECO:0007669"/>
    <property type="project" value="TreeGrafter"/>
</dbReference>
<dbReference type="GO" id="GO:0005524">
    <property type="term" value="F:ATP binding"/>
    <property type="evidence" value="ECO:0007669"/>
    <property type="project" value="UniProtKB-UniRule"/>
</dbReference>
<dbReference type="GO" id="GO:0006419">
    <property type="term" value="P:alanyl-tRNA aminoacylation"/>
    <property type="evidence" value="ECO:0007669"/>
    <property type="project" value="UniProtKB-UniRule"/>
</dbReference>
<dbReference type="GO" id="GO:0005829">
    <property type="term" value="C:cytosol"/>
    <property type="evidence" value="ECO:0007669"/>
    <property type="project" value="TreeGrafter"/>
</dbReference>
<dbReference type="Gene3D" id="3.30.930.10">
    <property type="entry name" value="Bira Bifunctional Protein, Domain 2"/>
    <property type="match status" value="1"/>
</dbReference>
<dbReference type="FunFam" id="2.40.30.130:FF:000001">
    <property type="entry name" value="Alanine--tRNA ligase"/>
    <property type="match status" value="1"/>
</dbReference>
<dbReference type="Pfam" id="PF01411">
    <property type="entry name" value="tRNA-synt_2c"/>
    <property type="match status" value="1"/>
</dbReference>
<dbReference type="InterPro" id="IPR050058">
    <property type="entry name" value="Ala-tRNA_ligase"/>
</dbReference>
<comment type="caution">
    <text evidence="15">The sequence shown here is derived from an EMBL/GenBank/DDBJ whole genome shotgun (WGS) entry which is preliminary data.</text>
</comment>
<keyword evidence="11 12" id="KW-0030">Aminoacyl-tRNA synthetase</keyword>
<dbReference type="InterPro" id="IPR018163">
    <property type="entry name" value="Thr/Ala-tRNA-synth_IIc_edit"/>
</dbReference>
<feature type="binding site" evidence="12">
    <location>
        <position position="656"/>
    </location>
    <ligand>
        <name>Zn(2+)</name>
        <dbReference type="ChEBI" id="CHEBI:29105"/>
    </ligand>
</feature>
<evidence type="ECO:0000256" key="11">
    <source>
        <dbReference type="ARBA" id="ARBA00023146"/>
    </source>
</evidence>
<sequence>MKTVEIREAFLDFFEKQQHTRVASSSLVPANDPTLLFTNAGMNQFKDTFLGNDPRPYVRATSSQRCVRAGGKHNDLENVGYTARHHTFFEMLGNFSFGDYFKKEAIQFAWNFLTGTLALPPERLWVTCHVSDDEAEEIWVNEIGFPRERISRLEEDNFWQMGDTGPCGPCSEIFYDHGPEVPGGPPGSPDDDLDRYIEIWNLVFMQYNRDADGNMNPLPAPSVDTGMGLERIAAVMQHVHSNYEIDLFQTLIQAAAGLLDAADLENKSLRVIADHIRSCAFLVADGVLPGNEGRGYVLRRIIRRAIRHGNKLGASEPFFYKLVAPLAGEMGAAYPELVKLQPQIEKALLTEEEQFAKTLDKGMLILEEALDGLGGEEIPGDVVFKLYDTYGFPVDLTNDIARERGLRLDMAGYDAAMAEQRSRSQEGGSFKVDYNDILKLDGHTEFTGYDSTHGEGTVTALLQDGKEVAALATDDTGIVVLSNTPFYGESGGQVGDTGYMTAAGVKLEVTNTTKASDQHLHHVKVLQGSVHKGDVLETRVDDSLRQRTRLNHSATHLLHAALRKVLGDHVQQKGSLVDSQRLRFDFSHFEAVTPEELKQIETMVNEQVRANTEVSTRLMSMDEAVEAGAMALFGEKYGDEVRVLAMGEDDFSVELCGGTHVARTGDIGLMRISSESGVAAGIRRIEGVTGAQALAQVDAAEQQLAAVCDVVKGTAENVADKVAGLRAENRELEKEIARLKQKLATGAGSDLTADAVEVAGFKVLAANVEGADARSLRDVLDQVKNKLGSGVILLAAVNDDKVALAAGVTKDLTDRVKAGDLMREFATRLGGKGGGRPDMAQGGGSDVAALPEVLQAVPEWVQSQLS</sequence>
<dbReference type="InterPro" id="IPR018164">
    <property type="entry name" value="Ala-tRNA-synth_IIc_N"/>
</dbReference>
<comment type="subcellular location">
    <subcellularLocation>
        <location evidence="1 12">Cytoplasm</location>
    </subcellularLocation>
</comment>
<dbReference type="InterPro" id="IPR009000">
    <property type="entry name" value="Transl_B-barrel_sf"/>
</dbReference>
<evidence type="ECO:0000256" key="6">
    <source>
        <dbReference type="ARBA" id="ARBA00022741"/>
    </source>
</evidence>
<evidence type="ECO:0000256" key="3">
    <source>
        <dbReference type="ARBA" id="ARBA00022555"/>
    </source>
</evidence>
<dbReference type="Pfam" id="PF07973">
    <property type="entry name" value="tRNA_SAD"/>
    <property type="match status" value="1"/>
</dbReference>
<dbReference type="InterPro" id="IPR012947">
    <property type="entry name" value="tRNA_SAD"/>
</dbReference>
<evidence type="ECO:0000256" key="12">
    <source>
        <dbReference type="HAMAP-Rule" id="MF_00036"/>
    </source>
</evidence>
<evidence type="ECO:0000259" key="14">
    <source>
        <dbReference type="PROSITE" id="PS50860"/>
    </source>
</evidence>
<dbReference type="FunFam" id="3.30.930.10:FF:000004">
    <property type="entry name" value="Alanine--tRNA ligase"/>
    <property type="match status" value="1"/>
</dbReference>
<keyword evidence="13" id="KW-0175">Coiled coil</keyword>
<feature type="binding site" evidence="12">
    <location>
        <position position="660"/>
    </location>
    <ligand>
        <name>Zn(2+)</name>
        <dbReference type="ChEBI" id="CHEBI:29105"/>
    </ligand>
</feature>
<dbReference type="GO" id="GO:0000049">
    <property type="term" value="F:tRNA binding"/>
    <property type="evidence" value="ECO:0007669"/>
    <property type="project" value="UniProtKB-KW"/>
</dbReference>
<keyword evidence="6 12" id="KW-0547">Nucleotide-binding</keyword>
<dbReference type="EC" id="6.1.1.7" evidence="12"/>
<dbReference type="OrthoDB" id="9803884at2"/>
<protein>
    <recommendedName>
        <fullName evidence="12">Alanine--tRNA ligase</fullName>
        <ecNumber evidence="12">6.1.1.7</ecNumber>
    </recommendedName>
    <alternativeName>
        <fullName evidence="12">Alanyl-tRNA synthetase</fullName>
        <shortName evidence="12">AlaRS</shortName>
    </alternativeName>
</protein>
<gene>
    <name evidence="12 15" type="primary">alaS</name>
    <name evidence="15" type="ORF">E2F43_00340</name>
</gene>
<keyword evidence="12" id="KW-0963">Cytoplasm</keyword>
<organism evidence="15 16">
    <name type="scientific">Seongchinamella unica</name>
    <dbReference type="NCBI Taxonomy" id="2547392"/>
    <lineage>
        <taxon>Bacteria</taxon>
        <taxon>Pseudomonadati</taxon>
        <taxon>Pseudomonadota</taxon>
        <taxon>Gammaproteobacteria</taxon>
        <taxon>Cellvibrionales</taxon>
        <taxon>Halieaceae</taxon>
        <taxon>Seongchinamella</taxon>
    </lineage>
</organism>
<comment type="cofactor">
    <cofactor evidence="12">
        <name>Zn(2+)</name>
        <dbReference type="ChEBI" id="CHEBI:29105"/>
    </cofactor>
    <text evidence="12">Binds 1 zinc ion per subunit.</text>
</comment>
<dbReference type="InterPro" id="IPR018165">
    <property type="entry name" value="Ala-tRNA-synth_IIc_core"/>
</dbReference>
<dbReference type="SUPFAM" id="SSF55681">
    <property type="entry name" value="Class II aaRS and biotin synthetases"/>
    <property type="match status" value="1"/>
</dbReference>